<dbReference type="RefSeq" id="WP_203001716.1">
    <property type="nucleotide sequence ID" value="NZ_JAEMEF010000021.1"/>
</dbReference>
<keyword evidence="1" id="KW-0802">TPR repeat</keyword>
<dbReference type="InterPro" id="IPR019734">
    <property type="entry name" value="TPR_rpt"/>
</dbReference>
<dbReference type="PROSITE" id="PS50005">
    <property type="entry name" value="TPR"/>
    <property type="match status" value="1"/>
</dbReference>
<dbReference type="InterPro" id="IPR011990">
    <property type="entry name" value="TPR-like_helical_dom_sf"/>
</dbReference>
<dbReference type="SMART" id="SM00028">
    <property type="entry name" value="TPR"/>
    <property type="match status" value="4"/>
</dbReference>
<evidence type="ECO:0000313" key="3">
    <source>
        <dbReference type="Proteomes" id="UP000605013"/>
    </source>
</evidence>
<reference evidence="2 3" key="1">
    <citation type="submission" date="2020-12" db="EMBL/GenBank/DDBJ databases">
        <title>Olleya sediminilitoris sp. nov., isolated from a tidal flat.</title>
        <authorList>
            <person name="Park S."/>
            <person name="Yoon J.-H."/>
        </authorList>
    </citation>
    <scope>NUCLEOTIDE SEQUENCE [LARGE SCALE GENOMIC DNA]</scope>
    <source>
        <strain evidence="2 3">YSTF-M6</strain>
    </source>
</reference>
<dbReference type="Proteomes" id="UP000605013">
    <property type="component" value="Unassembled WGS sequence"/>
</dbReference>
<organism evidence="2 3">
    <name type="scientific">Olleya sediminilitoris</name>
    <dbReference type="NCBI Taxonomy" id="2795739"/>
    <lineage>
        <taxon>Bacteria</taxon>
        <taxon>Pseudomonadati</taxon>
        <taxon>Bacteroidota</taxon>
        <taxon>Flavobacteriia</taxon>
        <taxon>Flavobacteriales</taxon>
        <taxon>Flavobacteriaceae</taxon>
    </lineage>
</organism>
<dbReference type="SUPFAM" id="SSF48452">
    <property type="entry name" value="TPR-like"/>
    <property type="match status" value="1"/>
</dbReference>
<dbReference type="EMBL" id="JAEMEF010000021">
    <property type="protein sequence ID" value="MBL7561221.1"/>
    <property type="molecule type" value="Genomic_DNA"/>
</dbReference>
<gene>
    <name evidence="2" type="ORF">JAO71_15590</name>
</gene>
<evidence type="ECO:0000313" key="2">
    <source>
        <dbReference type="EMBL" id="MBL7561221.1"/>
    </source>
</evidence>
<dbReference type="PANTHER" id="PTHR12558">
    <property type="entry name" value="CELL DIVISION CYCLE 16,23,27"/>
    <property type="match status" value="1"/>
</dbReference>
<dbReference type="Gene3D" id="1.25.40.10">
    <property type="entry name" value="Tetratricopeptide repeat domain"/>
    <property type="match status" value="1"/>
</dbReference>
<feature type="repeat" description="TPR" evidence="1">
    <location>
        <begin position="49"/>
        <end position="82"/>
    </location>
</feature>
<evidence type="ECO:0000256" key="1">
    <source>
        <dbReference type="PROSITE-ProRule" id="PRU00339"/>
    </source>
</evidence>
<comment type="caution">
    <text evidence="2">The sequence shown here is derived from an EMBL/GenBank/DDBJ whole genome shotgun (WGS) entry which is preliminary data.</text>
</comment>
<sequence>MRNLLIIFITLTLLNCKSDSEQIISKQSKDTTFINKNQYEKGWMKDSIASVTFDLASDQYAKGNFGKAKKLYEKANKIEPNNTIILNALGDISADLKNLNECIMYFEKSLKVDSLNTSTYMNFGTAYNKLLKFDKSIEILKKGLDFENVQERKGYFYYNLANSYYKKEDYKTSSEFTNKALKIVKEPSAREDINELKNILLKLNN</sequence>
<accession>A0ABS1WQ15</accession>
<keyword evidence="3" id="KW-1185">Reference proteome</keyword>
<protein>
    <recommendedName>
        <fullName evidence="4">Tetratricopeptide repeat protein</fullName>
    </recommendedName>
</protein>
<dbReference type="Pfam" id="PF13181">
    <property type="entry name" value="TPR_8"/>
    <property type="match status" value="3"/>
</dbReference>
<proteinExistence type="predicted"/>
<name>A0ABS1WQ15_9FLAO</name>
<evidence type="ECO:0008006" key="4">
    <source>
        <dbReference type="Google" id="ProtNLM"/>
    </source>
</evidence>
<dbReference type="PANTHER" id="PTHR12558:SF13">
    <property type="entry name" value="CELL DIVISION CYCLE PROTEIN 27 HOMOLOG"/>
    <property type="match status" value="1"/>
</dbReference>